<dbReference type="RefSeq" id="WP_250593470.1">
    <property type="nucleotide sequence ID" value="NZ_JAMLJM010000012.1"/>
</dbReference>
<name>A0ABT0TRE9_9FLAO</name>
<dbReference type="Gene3D" id="3.30.1150.10">
    <property type="match status" value="1"/>
</dbReference>
<dbReference type="EMBL" id="JAMLJM010000012">
    <property type="protein sequence ID" value="MCL9810081.1"/>
    <property type="molecule type" value="Genomic_DNA"/>
</dbReference>
<organism evidence="1 2">
    <name type="scientific">Flavobacterium luminosum</name>
    <dbReference type="NCBI Taxonomy" id="2949086"/>
    <lineage>
        <taxon>Bacteria</taxon>
        <taxon>Pseudomonadati</taxon>
        <taxon>Bacteroidota</taxon>
        <taxon>Flavobacteriia</taxon>
        <taxon>Flavobacteriales</taxon>
        <taxon>Flavobacteriaceae</taxon>
        <taxon>Flavobacterium</taxon>
    </lineage>
</organism>
<dbReference type="Proteomes" id="UP001317191">
    <property type="component" value="Unassembled WGS sequence"/>
</dbReference>
<keyword evidence="2" id="KW-1185">Reference proteome</keyword>
<proteinExistence type="predicted"/>
<sequence length="274" mass="32415">MRYFKLILLTIILILVSCEKKKNISEIKISSDSIIVKSIDEFYKTKSKKVKIVDTLCIFEQKRAQEDVKKNKLVYTLHYGIGVYDFSNFEMNELLAKHSITLDTILIPCSRPPKGFKWYCYSELMNKEIEKRFGEKFIDSLRNIADRKFVENNPKFVFSFSDCETNSRYETAKTYEDFLEKPENDFIKSLNYKNLTKQQLKKEKANSDISFVIYRNGTIGNIKVQTDFNISKNKDFIKYFEKEAIKFVKNAKWKSATYRGIKVNSEMYLNLYNK</sequence>
<evidence type="ECO:0000313" key="2">
    <source>
        <dbReference type="Proteomes" id="UP001317191"/>
    </source>
</evidence>
<reference evidence="1 2" key="1">
    <citation type="submission" date="2022-05" db="EMBL/GenBank/DDBJ databases">
        <title>Flavobacterium sp., isolated from activated sludge.</title>
        <authorList>
            <person name="Ran Q."/>
        </authorList>
    </citation>
    <scope>NUCLEOTIDE SEQUENCE [LARGE SCALE GENOMIC DNA]</scope>
    <source>
        <strain evidence="1 2">HXWNR70</strain>
    </source>
</reference>
<gene>
    <name evidence="1" type="ORF">NAT50_12015</name>
</gene>
<protein>
    <submittedName>
        <fullName evidence="1">Energy transducer TonB</fullName>
    </submittedName>
</protein>
<comment type="caution">
    <text evidence="1">The sequence shown here is derived from an EMBL/GenBank/DDBJ whole genome shotgun (WGS) entry which is preliminary data.</text>
</comment>
<accession>A0ABT0TRE9</accession>
<dbReference type="PROSITE" id="PS51257">
    <property type="entry name" value="PROKAR_LIPOPROTEIN"/>
    <property type="match status" value="1"/>
</dbReference>
<evidence type="ECO:0000313" key="1">
    <source>
        <dbReference type="EMBL" id="MCL9810081.1"/>
    </source>
</evidence>